<proteinExistence type="predicted"/>
<name>A0A1E7FK59_9STRA</name>
<accession>A0A1E7FK59</accession>
<sequence length="600" mass="67852">MSSKQAICAGTGQLKSNNSFTNTIINIVTLLLSQRVLILVASLSSSSLCRQSGKVLIRQIQQHPSNVTFALEILSQIDTDINNNNNDKITPKDRKQEVDKLNNVAVEVLRVCEKANKLNLALELYKKYPSETARITMISVLGRCNQLTKAIELLEDDDDDRIIGGPPSTASYNAAIAACGKLKDWELALDIYHNKIPKDRISSLTTNALLTILSKCRKGDHSLLIFENMNNNTRTRDTTDGADSVTYTLVISSLVRSNMVFEASQILEDIENRRRQHYCSRKSIESMYELVLSAYSQQSDWSSVERLGKMRDRKNVSNGGDEDEDEDDSSDDHMYQFQQWEGLTKVDKGKESYWIIGTYQSDNNIVDKDNDDTNKNKLNITVGTRPHRNPARNGIQIVFFENIFDEDTKTWKQNKLGYLLMKNNSYDRTSSMLGMFLTQTERGRGISKICLSIWILLCLDASLLPVTGIINKPLLALILQYTFGFVSPSKNKNHNGVLVELSQDLQDKTCVVLYSSSKKSLEGAFSPSDRVHQNIKVISQQPPAVRGRIVRIGSKLKPSSELKKLRDTCEEILSIEEKYCWKCNLSYEEIQRIFLGKTLE</sequence>
<feature type="region of interest" description="Disordered" evidence="1">
    <location>
        <begin position="312"/>
        <end position="332"/>
    </location>
</feature>
<dbReference type="KEGG" id="fcy:FRACYDRAFT_236828"/>
<reference evidence="2 3" key="1">
    <citation type="submission" date="2016-09" db="EMBL/GenBank/DDBJ databases">
        <title>Extensive genetic diversity and differential bi-allelic expression allows diatom success in the polar Southern Ocean.</title>
        <authorList>
            <consortium name="DOE Joint Genome Institute"/>
            <person name="Mock T."/>
            <person name="Otillar R.P."/>
            <person name="Strauss J."/>
            <person name="Dupont C."/>
            <person name="Frickenhaus S."/>
            <person name="Maumus F."/>
            <person name="Mcmullan M."/>
            <person name="Sanges R."/>
            <person name="Schmutz J."/>
            <person name="Toseland A."/>
            <person name="Valas R."/>
            <person name="Veluchamy A."/>
            <person name="Ward B.J."/>
            <person name="Allen A."/>
            <person name="Barry K."/>
            <person name="Falciatore A."/>
            <person name="Ferrante M."/>
            <person name="Fortunato A.E."/>
            <person name="Gloeckner G."/>
            <person name="Gruber A."/>
            <person name="Hipkin R."/>
            <person name="Janech M."/>
            <person name="Kroth P."/>
            <person name="Leese F."/>
            <person name="Lindquist E."/>
            <person name="Lyon B.R."/>
            <person name="Martin J."/>
            <person name="Mayer C."/>
            <person name="Parker M."/>
            <person name="Quesneville H."/>
            <person name="Raymond J."/>
            <person name="Uhlig C."/>
            <person name="Valentin K.U."/>
            <person name="Worden A.Z."/>
            <person name="Armbrust E.V."/>
            <person name="Bowler C."/>
            <person name="Green B."/>
            <person name="Moulton V."/>
            <person name="Van Oosterhout C."/>
            <person name="Grigoriev I."/>
        </authorList>
    </citation>
    <scope>NUCLEOTIDE SEQUENCE [LARGE SCALE GENOMIC DNA]</scope>
    <source>
        <strain evidence="2 3">CCMP1102</strain>
    </source>
</reference>
<dbReference type="NCBIfam" id="TIGR00756">
    <property type="entry name" value="PPR"/>
    <property type="match status" value="1"/>
</dbReference>
<gene>
    <name evidence="2" type="ORF">FRACYDRAFT_236828</name>
</gene>
<dbReference type="InterPro" id="IPR011990">
    <property type="entry name" value="TPR-like_helical_dom_sf"/>
</dbReference>
<dbReference type="Gene3D" id="1.25.40.10">
    <property type="entry name" value="Tetratricopeptide repeat domain"/>
    <property type="match status" value="2"/>
</dbReference>
<evidence type="ECO:0000256" key="1">
    <source>
        <dbReference type="SAM" id="MobiDB-lite"/>
    </source>
</evidence>
<organism evidence="2 3">
    <name type="scientific">Fragilariopsis cylindrus CCMP1102</name>
    <dbReference type="NCBI Taxonomy" id="635003"/>
    <lineage>
        <taxon>Eukaryota</taxon>
        <taxon>Sar</taxon>
        <taxon>Stramenopiles</taxon>
        <taxon>Ochrophyta</taxon>
        <taxon>Bacillariophyta</taxon>
        <taxon>Bacillariophyceae</taxon>
        <taxon>Bacillariophycidae</taxon>
        <taxon>Bacillariales</taxon>
        <taxon>Bacillariaceae</taxon>
        <taxon>Fragilariopsis</taxon>
    </lineage>
</organism>
<dbReference type="EMBL" id="KV784356">
    <property type="protein sequence ID" value="OEU18551.1"/>
    <property type="molecule type" value="Genomic_DNA"/>
</dbReference>
<dbReference type="GO" id="GO:0003729">
    <property type="term" value="F:mRNA binding"/>
    <property type="evidence" value="ECO:0007669"/>
    <property type="project" value="TreeGrafter"/>
</dbReference>
<dbReference type="PANTHER" id="PTHR47938">
    <property type="entry name" value="RESPIRATORY COMPLEX I CHAPERONE (CIA84), PUTATIVE (AFU_ORTHOLOGUE AFUA_2G06020)-RELATED"/>
    <property type="match status" value="1"/>
</dbReference>
<dbReference type="AlphaFoldDB" id="A0A1E7FK59"/>
<evidence type="ECO:0000313" key="2">
    <source>
        <dbReference type="EMBL" id="OEU18551.1"/>
    </source>
</evidence>
<dbReference type="Pfam" id="PF01535">
    <property type="entry name" value="PPR"/>
    <property type="match status" value="3"/>
</dbReference>
<feature type="compositionally biased region" description="Acidic residues" evidence="1">
    <location>
        <begin position="320"/>
        <end position="330"/>
    </location>
</feature>
<dbReference type="OrthoDB" id="10265703at2759"/>
<evidence type="ECO:0000313" key="3">
    <source>
        <dbReference type="Proteomes" id="UP000095751"/>
    </source>
</evidence>
<protein>
    <submittedName>
        <fullName evidence="2">Uncharacterized protein</fullName>
    </submittedName>
</protein>
<dbReference type="InterPro" id="IPR002885">
    <property type="entry name" value="PPR_rpt"/>
</dbReference>
<dbReference type="PANTHER" id="PTHR47938:SF35">
    <property type="entry name" value="PENTATRICOPEPTIDE REPEAT-CONTAINING PROTEIN 4, MITOCHONDRIAL-RELATED"/>
    <property type="match status" value="1"/>
</dbReference>
<dbReference type="Proteomes" id="UP000095751">
    <property type="component" value="Unassembled WGS sequence"/>
</dbReference>
<keyword evidence="3" id="KW-1185">Reference proteome</keyword>
<dbReference type="InParanoid" id="A0A1E7FK59"/>